<proteinExistence type="predicted"/>
<dbReference type="NCBIfam" id="TIGR01554">
    <property type="entry name" value="major_cap_HK97"/>
    <property type="match status" value="1"/>
</dbReference>
<evidence type="ECO:0000256" key="1">
    <source>
        <dbReference type="ARBA" id="ARBA00004328"/>
    </source>
</evidence>
<protein>
    <submittedName>
        <fullName evidence="3">Phage major capsid protein</fullName>
    </submittedName>
</protein>
<evidence type="ECO:0000313" key="3">
    <source>
        <dbReference type="EMBL" id="NNU62437.1"/>
    </source>
</evidence>
<dbReference type="Proteomes" id="UP000574931">
    <property type="component" value="Unassembled WGS sequence"/>
</dbReference>
<evidence type="ECO:0000313" key="4">
    <source>
        <dbReference type="Proteomes" id="UP000574931"/>
    </source>
</evidence>
<dbReference type="EMBL" id="JABFCY010000014">
    <property type="protein sequence ID" value="NNU62437.1"/>
    <property type="molecule type" value="Genomic_DNA"/>
</dbReference>
<name>A0A849KS05_9HYPH</name>
<sequence>MGVLLPAHPKLRGILSIRAEGPDIKAAIDGVNRAFEEFKAEHTKEIKEIKAGMADVVQTEKVDRINAEIGKLTAAIDDLNIKMAVGNVPGKEGEVDTPEMKEYKSDFNSWVRTGDDESKIRNANKTGVMASMSVGSNPDGGYTAPVEWDRQITDKLALVSPMRRYSSIQNVRGQGFKHLYNLHGAGSGWVGETDARPETATPKFAEYAFKFGELYAQPGVTQVILEDSEIDIAGYLAGEVDLEFAQQEGVAFLVGDGVNKPKGVLMFDAATETALPAAERHPLGPVLEVATGSAAGLTPDGLVDLVYDIPSERLTQNSGFYLNRKSHADVRKMKDGQGNYLWQPPFQAGEPAQILGYAARELSGMPDAEADEIPVIFGDMTMAYRIFDRVGVQILRDPYTKKPYVLFYTRKRVGGGLWNPEFIRYHRVSGATGS</sequence>
<dbReference type="AlphaFoldDB" id="A0A849KS05"/>
<comment type="caution">
    <text evidence="3">The sequence shown here is derived from an EMBL/GenBank/DDBJ whole genome shotgun (WGS) entry which is preliminary data.</text>
</comment>
<reference evidence="3 4" key="1">
    <citation type="submission" date="2020-05" db="EMBL/GenBank/DDBJ databases">
        <title>Draft Genome Sequence of Ochrobactrum soli Isolated from Stable Fly Gut.</title>
        <authorList>
            <person name="Pileggi M.T."/>
            <person name="Vazhakkala L.J."/>
            <person name="Wong C.N."/>
        </authorList>
    </citation>
    <scope>NUCLEOTIDE SEQUENCE [LARGE SCALE GENOMIC DNA]</scope>
    <source>
        <strain evidence="3 4">MTP-C0764</strain>
    </source>
</reference>
<dbReference type="InterPro" id="IPR054612">
    <property type="entry name" value="Phage_capsid-like_C"/>
</dbReference>
<evidence type="ECO:0000259" key="2">
    <source>
        <dbReference type="Pfam" id="PF05065"/>
    </source>
</evidence>
<dbReference type="Gene3D" id="3.30.2320.10">
    <property type="entry name" value="hypothetical protein PF0899 domain"/>
    <property type="match status" value="1"/>
</dbReference>
<comment type="subcellular location">
    <subcellularLocation>
        <location evidence="1">Virion</location>
    </subcellularLocation>
</comment>
<dbReference type="SUPFAM" id="SSF56563">
    <property type="entry name" value="Major capsid protein gp5"/>
    <property type="match status" value="1"/>
</dbReference>
<feature type="domain" description="Phage capsid-like C-terminal" evidence="2">
    <location>
        <begin position="140"/>
        <end position="423"/>
    </location>
</feature>
<gene>
    <name evidence="3" type="ORF">HKX02_19570</name>
</gene>
<dbReference type="InterPro" id="IPR024455">
    <property type="entry name" value="Phage_capsid"/>
</dbReference>
<keyword evidence="4" id="KW-1185">Reference proteome</keyword>
<organism evidence="3 4">
    <name type="scientific">Ochrobactrum soli</name>
    <dbReference type="NCBI Taxonomy" id="2448455"/>
    <lineage>
        <taxon>Bacteria</taxon>
        <taxon>Pseudomonadati</taxon>
        <taxon>Pseudomonadota</taxon>
        <taxon>Alphaproteobacteria</taxon>
        <taxon>Hyphomicrobiales</taxon>
        <taxon>Brucellaceae</taxon>
        <taxon>Brucella/Ochrobactrum group</taxon>
        <taxon>Ochrobactrum</taxon>
    </lineage>
</organism>
<accession>A0A849KS05</accession>
<dbReference type="Pfam" id="PF05065">
    <property type="entry name" value="Phage_capsid"/>
    <property type="match status" value="1"/>
</dbReference>